<organism evidence="2 3">
    <name type="scientific">Macrosiphum euphorbiae</name>
    <name type="common">potato aphid</name>
    <dbReference type="NCBI Taxonomy" id="13131"/>
    <lineage>
        <taxon>Eukaryota</taxon>
        <taxon>Metazoa</taxon>
        <taxon>Ecdysozoa</taxon>
        <taxon>Arthropoda</taxon>
        <taxon>Hexapoda</taxon>
        <taxon>Insecta</taxon>
        <taxon>Pterygota</taxon>
        <taxon>Neoptera</taxon>
        <taxon>Paraneoptera</taxon>
        <taxon>Hemiptera</taxon>
        <taxon>Sternorrhyncha</taxon>
        <taxon>Aphidomorpha</taxon>
        <taxon>Aphidoidea</taxon>
        <taxon>Aphididae</taxon>
        <taxon>Macrosiphini</taxon>
        <taxon>Macrosiphum</taxon>
    </lineage>
</organism>
<keyword evidence="3" id="KW-1185">Reference proteome</keyword>
<dbReference type="PANTHER" id="PTHR47055">
    <property type="entry name" value="DDE_TNP_1_7 DOMAIN-CONTAINING PROTEIN"/>
    <property type="match status" value="1"/>
</dbReference>
<dbReference type="InterPro" id="IPR052638">
    <property type="entry name" value="PiggyBac_TE-derived"/>
</dbReference>
<evidence type="ECO:0000259" key="1">
    <source>
        <dbReference type="Pfam" id="PF13843"/>
    </source>
</evidence>
<dbReference type="Pfam" id="PF13843">
    <property type="entry name" value="DDE_Tnp_1_7"/>
    <property type="match status" value="1"/>
</dbReference>
<reference evidence="2 3" key="1">
    <citation type="submission" date="2023-01" db="EMBL/GenBank/DDBJ databases">
        <authorList>
            <person name="Whitehead M."/>
        </authorList>
    </citation>
    <scope>NUCLEOTIDE SEQUENCE [LARGE SCALE GENOMIC DNA]</scope>
</reference>
<dbReference type="PANTHER" id="PTHR47055:SF3">
    <property type="entry name" value="PHORBOL-ESTER_DAG-TYPE DOMAIN-CONTAINING PROTEIN"/>
    <property type="match status" value="1"/>
</dbReference>
<dbReference type="AlphaFoldDB" id="A0AAV0XVL8"/>
<comment type="caution">
    <text evidence="2">The sequence shown here is derived from an EMBL/GenBank/DDBJ whole genome shotgun (WGS) entry which is preliminary data.</text>
</comment>
<sequence>MLIQGFEHTPHQQFHSIDESMVPYFGRHGCKQFIRGKPIRFGFKCGLDTDDRLCSLDISISGKAVIFKILSLVWVRQLSYHMQIIYWHPYSSISWGI</sequence>
<dbReference type="GO" id="GO:0043565">
    <property type="term" value="F:sequence-specific DNA binding"/>
    <property type="evidence" value="ECO:0007669"/>
    <property type="project" value="TreeGrafter"/>
</dbReference>
<dbReference type="EMBL" id="CARXXK010000860">
    <property type="protein sequence ID" value="CAI6371246.1"/>
    <property type="molecule type" value="Genomic_DNA"/>
</dbReference>
<evidence type="ECO:0000313" key="3">
    <source>
        <dbReference type="Proteomes" id="UP001160148"/>
    </source>
</evidence>
<name>A0AAV0XVL8_9HEMI</name>
<accession>A0AAV0XVL8</accession>
<dbReference type="Proteomes" id="UP001160148">
    <property type="component" value="Unassembled WGS sequence"/>
</dbReference>
<gene>
    <name evidence="2" type="ORF">MEUPH1_LOCUS25275</name>
</gene>
<proteinExistence type="predicted"/>
<protein>
    <recommendedName>
        <fullName evidence="1">PiggyBac transposable element-derived protein domain-containing protein</fullName>
    </recommendedName>
</protein>
<feature type="domain" description="PiggyBac transposable element-derived protein" evidence="1">
    <location>
        <begin position="12"/>
        <end position="49"/>
    </location>
</feature>
<evidence type="ECO:0000313" key="2">
    <source>
        <dbReference type="EMBL" id="CAI6371246.1"/>
    </source>
</evidence>
<dbReference type="InterPro" id="IPR029526">
    <property type="entry name" value="PGBD"/>
</dbReference>